<evidence type="ECO:0000256" key="5">
    <source>
        <dbReference type="ARBA" id="ARBA00023242"/>
    </source>
</evidence>
<dbReference type="GO" id="GO:0000981">
    <property type="term" value="F:DNA-binding transcription factor activity, RNA polymerase II-specific"/>
    <property type="evidence" value="ECO:0007669"/>
    <property type="project" value="InterPro"/>
</dbReference>
<sequence length="308" mass="35515">MTRKKLNLAYIANDSMRKSTFNKRKKGFIKKIHELSVLCGIEACAVIYSPYNASPEVWPSNSGVKKIVEKFEALPGMEKEKKMVNHEGFLRQSIAKTMESSNKKMKENKERTMKEAMFQCLSGKGELLKLTDIDRQDLCKYIDQYLKELYHHRNQTLSQSHLEYGESSSAANVGSSAFPNHDVFNSPQLVNELWASLRPVISSNHQKQEEVSTFGDDQFLPAVNDQQGYYQMMNHVGVYDHHPNHVGVYDQQQFGCPMVSQDGIYNPSQSHNLQEEGWLVAQNQMLNHPEQMCFPMMDDNNRYYHHQP</sequence>
<gene>
    <name evidence="7" type="ORF">TAV2_LOCUS9993</name>
</gene>
<dbReference type="GO" id="GO:0045944">
    <property type="term" value="P:positive regulation of transcription by RNA polymerase II"/>
    <property type="evidence" value="ECO:0007669"/>
    <property type="project" value="InterPro"/>
</dbReference>
<dbReference type="PRINTS" id="PR00404">
    <property type="entry name" value="MADSDOMAIN"/>
</dbReference>
<dbReference type="GO" id="GO:0005634">
    <property type="term" value="C:nucleus"/>
    <property type="evidence" value="ECO:0007669"/>
    <property type="project" value="UniProtKB-SubCell"/>
</dbReference>
<dbReference type="GO" id="GO:0046983">
    <property type="term" value="F:protein dimerization activity"/>
    <property type="evidence" value="ECO:0007669"/>
    <property type="project" value="InterPro"/>
</dbReference>
<dbReference type="InterPro" id="IPR002100">
    <property type="entry name" value="TF_MADSbox"/>
</dbReference>
<dbReference type="SUPFAM" id="SSF55455">
    <property type="entry name" value="SRF-like"/>
    <property type="match status" value="1"/>
</dbReference>
<dbReference type="InterPro" id="IPR036879">
    <property type="entry name" value="TF_MADSbox_sf"/>
</dbReference>
<dbReference type="FunFam" id="3.40.1810.10:FF:000018">
    <property type="entry name" value="agamous-like MADS-box protein AGL80"/>
    <property type="match status" value="1"/>
</dbReference>
<dbReference type="PANTHER" id="PTHR11945">
    <property type="entry name" value="MADS BOX PROTEIN"/>
    <property type="match status" value="1"/>
</dbReference>
<evidence type="ECO:0000256" key="4">
    <source>
        <dbReference type="ARBA" id="ARBA00023163"/>
    </source>
</evidence>
<accession>A0AAU9S133</accession>
<evidence type="ECO:0000256" key="2">
    <source>
        <dbReference type="ARBA" id="ARBA00023015"/>
    </source>
</evidence>
<dbReference type="Pfam" id="PF00319">
    <property type="entry name" value="SRF-TF"/>
    <property type="match status" value="1"/>
</dbReference>
<evidence type="ECO:0000313" key="7">
    <source>
        <dbReference type="EMBL" id="CAH2054917.1"/>
    </source>
</evidence>
<dbReference type="InterPro" id="IPR033897">
    <property type="entry name" value="SRF-like_MADS-box"/>
</dbReference>
<dbReference type="GO" id="GO:0000978">
    <property type="term" value="F:RNA polymerase II cis-regulatory region sequence-specific DNA binding"/>
    <property type="evidence" value="ECO:0007669"/>
    <property type="project" value="TreeGrafter"/>
</dbReference>
<organism evidence="7 8">
    <name type="scientific">Thlaspi arvense</name>
    <name type="common">Field penny-cress</name>
    <dbReference type="NCBI Taxonomy" id="13288"/>
    <lineage>
        <taxon>Eukaryota</taxon>
        <taxon>Viridiplantae</taxon>
        <taxon>Streptophyta</taxon>
        <taxon>Embryophyta</taxon>
        <taxon>Tracheophyta</taxon>
        <taxon>Spermatophyta</taxon>
        <taxon>Magnoliopsida</taxon>
        <taxon>eudicotyledons</taxon>
        <taxon>Gunneridae</taxon>
        <taxon>Pentapetalae</taxon>
        <taxon>rosids</taxon>
        <taxon>malvids</taxon>
        <taxon>Brassicales</taxon>
        <taxon>Brassicaceae</taxon>
        <taxon>Thlaspideae</taxon>
        <taxon>Thlaspi</taxon>
    </lineage>
</organism>
<name>A0AAU9S133_THLAR</name>
<reference evidence="7 8" key="1">
    <citation type="submission" date="2022-03" db="EMBL/GenBank/DDBJ databases">
        <authorList>
            <person name="Nunn A."/>
            <person name="Chopra R."/>
            <person name="Nunn A."/>
            <person name="Contreras Garrido A."/>
        </authorList>
    </citation>
    <scope>NUCLEOTIDE SEQUENCE [LARGE SCALE GENOMIC DNA]</scope>
</reference>
<dbReference type="CDD" id="cd00266">
    <property type="entry name" value="MADS_SRF_like"/>
    <property type="match status" value="1"/>
</dbReference>
<dbReference type="AlphaFoldDB" id="A0AAU9S133"/>
<comment type="subcellular location">
    <subcellularLocation>
        <location evidence="1">Nucleus</location>
    </subcellularLocation>
</comment>
<dbReference type="PROSITE" id="PS50066">
    <property type="entry name" value="MADS_BOX_2"/>
    <property type="match status" value="1"/>
</dbReference>
<evidence type="ECO:0000313" key="8">
    <source>
        <dbReference type="Proteomes" id="UP000836841"/>
    </source>
</evidence>
<proteinExistence type="predicted"/>
<keyword evidence="2" id="KW-0805">Transcription regulation</keyword>
<keyword evidence="8" id="KW-1185">Reference proteome</keyword>
<feature type="domain" description="MADS-box" evidence="6">
    <location>
        <begin position="1"/>
        <end position="49"/>
    </location>
</feature>
<evidence type="ECO:0000256" key="1">
    <source>
        <dbReference type="ARBA" id="ARBA00004123"/>
    </source>
</evidence>
<evidence type="ECO:0000259" key="6">
    <source>
        <dbReference type="PROSITE" id="PS50066"/>
    </source>
</evidence>
<keyword evidence="4" id="KW-0804">Transcription</keyword>
<dbReference type="PANTHER" id="PTHR11945:SF704">
    <property type="entry name" value="AGAMOUS-LIKE 46-RELATED"/>
    <property type="match status" value="1"/>
</dbReference>
<keyword evidence="3" id="KW-0238">DNA-binding</keyword>
<dbReference type="EMBL" id="OU466859">
    <property type="protein sequence ID" value="CAH2054917.1"/>
    <property type="molecule type" value="Genomic_DNA"/>
</dbReference>
<dbReference type="SMART" id="SM00432">
    <property type="entry name" value="MADS"/>
    <property type="match status" value="1"/>
</dbReference>
<evidence type="ECO:0000256" key="3">
    <source>
        <dbReference type="ARBA" id="ARBA00023125"/>
    </source>
</evidence>
<protein>
    <recommendedName>
        <fullName evidence="6">MADS-box domain-containing protein</fullName>
    </recommendedName>
</protein>
<keyword evidence="5" id="KW-0539">Nucleus</keyword>
<dbReference type="Gene3D" id="3.40.1810.10">
    <property type="entry name" value="Transcription factor, MADS-box"/>
    <property type="match status" value="1"/>
</dbReference>
<dbReference type="Proteomes" id="UP000836841">
    <property type="component" value="Chromosome 3"/>
</dbReference>